<dbReference type="PANTHER" id="PTHR10146:SF14">
    <property type="entry name" value="PYRIDOXAL PHOSPHATE HOMEOSTASIS PROTEIN"/>
    <property type="match status" value="1"/>
</dbReference>
<sequence>MVLENYLKVQQKIKMLTKNNVLILPVSKTATLEQMEELYKNGIRTFAENRVEGFLQKHKSFPNCSWHMIGNIQSRKVKDLVGNFSLIHSLHREKIALEIDKHSRGKEIITNCLVQVNISKEDSKSGLYKNEVEDFLIFLSKLPGVNVRGLMTMAPFTENPEEVRYVFKELRMLRDELQNKGFYNLKELSMGMSNDYLVAVEEGATIVRIGSEIFR</sequence>
<dbReference type="InterPro" id="IPR001608">
    <property type="entry name" value="Ala_racemase_N"/>
</dbReference>
<dbReference type="PIRSF" id="PIRSF004848">
    <property type="entry name" value="YBL036c_PLPDEIII"/>
    <property type="match status" value="1"/>
</dbReference>
<evidence type="ECO:0000313" key="7">
    <source>
        <dbReference type="Proteomes" id="UP000243547"/>
    </source>
</evidence>
<dbReference type="Pfam" id="PF01168">
    <property type="entry name" value="Ala_racemase_N"/>
    <property type="match status" value="1"/>
</dbReference>
<evidence type="ECO:0000256" key="3">
    <source>
        <dbReference type="PIRSR" id="PIRSR004848-1"/>
    </source>
</evidence>
<dbReference type="AlphaFoldDB" id="A0A1M6KT79"/>
<proteinExistence type="inferred from homology"/>
<gene>
    <name evidence="6" type="ORF">SAMN02745227_00243</name>
</gene>
<dbReference type="EMBL" id="FRAI01000005">
    <property type="protein sequence ID" value="SHJ62133.1"/>
    <property type="molecule type" value="Genomic_DNA"/>
</dbReference>
<protein>
    <recommendedName>
        <fullName evidence="2">Pyridoxal phosphate homeostasis protein</fullName>
        <shortName evidence="2">PLP homeostasis protein</shortName>
    </recommendedName>
</protein>
<accession>A0A1M6KT79</accession>
<dbReference type="PROSITE" id="PS01211">
    <property type="entry name" value="UPF0001"/>
    <property type="match status" value="1"/>
</dbReference>
<feature type="modified residue" description="N6-(pyridoxal phosphate)lysine" evidence="2 3">
    <location>
        <position position="28"/>
    </location>
</feature>
<name>A0A1M6KT79_9FIRM</name>
<comment type="function">
    <text evidence="2">Pyridoxal 5'-phosphate (PLP)-binding protein, which is involved in PLP homeostasis.</text>
</comment>
<dbReference type="SUPFAM" id="SSF51419">
    <property type="entry name" value="PLP-binding barrel"/>
    <property type="match status" value="1"/>
</dbReference>
<reference evidence="7" key="1">
    <citation type="submission" date="2016-11" db="EMBL/GenBank/DDBJ databases">
        <authorList>
            <person name="Varghese N."/>
            <person name="Submissions S."/>
        </authorList>
    </citation>
    <scope>NUCLEOTIDE SEQUENCE [LARGE SCALE GENOMIC DNA]</scope>
    <source>
        <strain evidence="7">DSM 14826</strain>
    </source>
</reference>
<dbReference type="CDD" id="cd00635">
    <property type="entry name" value="PLPDE_III_YBL036c_like"/>
    <property type="match status" value="1"/>
</dbReference>
<dbReference type="GO" id="GO:0042558">
    <property type="term" value="P:pteridine-containing compound metabolic process"/>
    <property type="evidence" value="ECO:0007669"/>
    <property type="project" value="InterPro"/>
</dbReference>
<evidence type="ECO:0000259" key="5">
    <source>
        <dbReference type="PROSITE" id="PS50972"/>
    </source>
</evidence>
<dbReference type="PANTHER" id="PTHR10146">
    <property type="entry name" value="PROLINE SYNTHETASE CO-TRANSCRIBED BACTERIAL HOMOLOG PROTEIN"/>
    <property type="match status" value="1"/>
</dbReference>
<dbReference type="RefSeq" id="WP_072905544.1">
    <property type="nucleotide sequence ID" value="NZ_FRAI01000005.1"/>
</dbReference>
<dbReference type="InterPro" id="IPR000489">
    <property type="entry name" value="Pterin-binding_dom"/>
</dbReference>
<evidence type="ECO:0000256" key="1">
    <source>
        <dbReference type="ARBA" id="ARBA00022898"/>
    </source>
</evidence>
<dbReference type="InterPro" id="IPR029066">
    <property type="entry name" value="PLP-binding_barrel"/>
</dbReference>
<dbReference type="STRING" id="1120989.SAMN02745227_00243"/>
<dbReference type="OrthoDB" id="9804072at2"/>
<evidence type="ECO:0000256" key="2">
    <source>
        <dbReference type="HAMAP-Rule" id="MF_02087"/>
    </source>
</evidence>
<comment type="cofactor">
    <cofactor evidence="3">
        <name>pyridoxal 5'-phosphate</name>
        <dbReference type="ChEBI" id="CHEBI:597326"/>
    </cofactor>
</comment>
<dbReference type="GO" id="GO:0030170">
    <property type="term" value="F:pyridoxal phosphate binding"/>
    <property type="evidence" value="ECO:0007669"/>
    <property type="project" value="UniProtKB-UniRule"/>
</dbReference>
<dbReference type="HAMAP" id="MF_02087">
    <property type="entry name" value="PLP_homeostasis"/>
    <property type="match status" value="1"/>
</dbReference>
<organism evidence="6 7">
    <name type="scientific">Anaerobranca californiensis DSM 14826</name>
    <dbReference type="NCBI Taxonomy" id="1120989"/>
    <lineage>
        <taxon>Bacteria</taxon>
        <taxon>Bacillati</taxon>
        <taxon>Bacillota</taxon>
        <taxon>Clostridia</taxon>
        <taxon>Eubacteriales</taxon>
        <taxon>Proteinivoracaceae</taxon>
        <taxon>Anaerobranca</taxon>
    </lineage>
</organism>
<keyword evidence="7" id="KW-1185">Reference proteome</keyword>
<dbReference type="Proteomes" id="UP000243547">
    <property type="component" value="Unassembled WGS sequence"/>
</dbReference>
<keyword evidence="1 2" id="KW-0663">Pyridoxal phosphate</keyword>
<dbReference type="Gene3D" id="3.20.20.10">
    <property type="entry name" value="Alanine racemase"/>
    <property type="match status" value="1"/>
</dbReference>
<evidence type="ECO:0000256" key="4">
    <source>
        <dbReference type="RuleBase" id="RU004514"/>
    </source>
</evidence>
<dbReference type="InterPro" id="IPR011078">
    <property type="entry name" value="PyrdxlP_homeostasis"/>
</dbReference>
<dbReference type="NCBIfam" id="TIGR00044">
    <property type="entry name" value="YggS family pyridoxal phosphate-dependent enzyme"/>
    <property type="match status" value="1"/>
</dbReference>
<feature type="domain" description="Pterin-binding" evidence="5">
    <location>
        <begin position="164"/>
        <end position="215"/>
    </location>
</feature>
<evidence type="ECO:0000313" key="6">
    <source>
        <dbReference type="EMBL" id="SHJ62133.1"/>
    </source>
</evidence>
<comment type="similarity">
    <text evidence="2 4">Belongs to the pyridoxal phosphate-binding protein YggS/PROSC family.</text>
</comment>
<dbReference type="PROSITE" id="PS50972">
    <property type="entry name" value="PTERIN_BINDING"/>
    <property type="match status" value="1"/>
</dbReference>